<dbReference type="EMBL" id="DF952378">
    <property type="protein sequence ID" value="GAN43722.1"/>
    <property type="molecule type" value="Genomic_DNA"/>
</dbReference>
<dbReference type="Gene3D" id="2.40.128.520">
    <property type="match status" value="1"/>
</dbReference>
<evidence type="ECO:0000313" key="4">
    <source>
        <dbReference type="EMBL" id="GAP65453.1"/>
    </source>
</evidence>
<dbReference type="Pfam" id="PF09917">
    <property type="entry name" value="DUF2147"/>
    <property type="match status" value="1"/>
</dbReference>
<proteinExistence type="predicted"/>
<name>A0A0K8QKR7_9GAMM</name>
<reference evidence="4" key="2">
    <citation type="submission" date="2015-08" db="EMBL/GenBank/DDBJ databases">
        <title>Complete DNA Sequence of Pseudomonas syringae pv. actinidiae, the Causal Agent of Kiwifruit Canker Disease.</title>
        <authorList>
            <person name="Rikkerink E.H.A."/>
            <person name="Fineran P.C."/>
        </authorList>
    </citation>
    <scope>NUCLEOTIDE SEQUENCE</scope>
    <source>
        <strain evidence="4">SkMP5</strain>
    </source>
</reference>
<dbReference type="InterPro" id="IPR019223">
    <property type="entry name" value="DUF2147"/>
</dbReference>
<dbReference type="STRING" id="1475481.GCA_000953855_00753"/>
<protein>
    <submittedName>
        <fullName evidence="3">Signal peptide protein</fullName>
    </submittedName>
</protein>
<feature type="signal peptide" evidence="1">
    <location>
        <begin position="1"/>
        <end position="22"/>
    </location>
</feature>
<gene>
    <name evidence="3" type="ORF">MBSD_0232</name>
    <name evidence="4" type="ORF">MBSD_n0743</name>
</gene>
<dbReference type="AlphaFoldDB" id="A0A0K8QKR7"/>
<reference evidence="3" key="1">
    <citation type="submission" date="2015-03" db="EMBL/GenBank/DDBJ databases">
        <title>Draft genome sequence of Mizugakiibacter sediminis skMP5.</title>
        <authorList>
            <person name="Watanabe T."/>
            <person name="Kojima H."/>
            <person name="Fukui M."/>
        </authorList>
    </citation>
    <scope>NUCLEOTIDE SEQUENCE</scope>
    <source>
        <strain evidence="3">SkMP5</strain>
    </source>
</reference>
<dbReference type="OrthoDB" id="9814399at2"/>
<feature type="chain" id="PRO_5007415592" evidence="1">
    <location>
        <begin position="23"/>
        <end position="148"/>
    </location>
</feature>
<dbReference type="Proteomes" id="UP000253740">
    <property type="component" value="Unassembled WGS sequence"/>
</dbReference>
<evidence type="ECO:0000313" key="3">
    <source>
        <dbReference type="EMBL" id="GAN43722.1"/>
    </source>
</evidence>
<evidence type="ECO:0000313" key="5">
    <source>
        <dbReference type="Proteomes" id="UP000253740"/>
    </source>
</evidence>
<sequence>MRKLLRGGFAAVCLVVAGYAFAANDSPVGVWKTIDDVTGKPKSLVEITEHNGVLEGKVLQVLQSDQGPHPICDKCEGARHNKPVEGMTIMWDMRRDDDVWDGGHILDPKNGKTYGCKIALIDGGTKLKVRGFIGFSLLGRTQIWERER</sequence>
<dbReference type="EMBL" id="DF970160">
    <property type="protein sequence ID" value="GAP65453.1"/>
    <property type="molecule type" value="Genomic_DNA"/>
</dbReference>
<dbReference type="PANTHER" id="PTHR36919:SF3">
    <property type="entry name" value="BLL5882 PROTEIN"/>
    <property type="match status" value="1"/>
</dbReference>
<dbReference type="RefSeq" id="WP_062535224.1">
    <property type="nucleotide sequence ID" value="NZ_DF970160.1"/>
</dbReference>
<dbReference type="PANTHER" id="PTHR36919">
    <property type="entry name" value="BLR1215 PROTEIN"/>
    <property type="match status" value="1"/>
</dbReference>
<dbReference type="HOGENOM" id="CLU_108869_0_1_6"/>
<keyword evidence="5" id="KW-1185">Reference proteome</keyword>
<evidence type="ECO:0000259" key="2">
    <source>
        <dbReference type="Pfam" id="PF09917"/>
    </source>
</evidence>
<feature type="domain" description="DUF2147" evidence="2">
    <location>
        <begin position="29"/>
        <end position="146"/>
    </location>
</feature>
<keyword evidence="1" id="KW-0732">Signal</keyword>
<organism evidence="4">
    <name type="scientific">Mizugakiibacter sediminis</name>
    <dbReference type="NCBI Taxonomy" id="1475481"/>
    <lineage>
        <taxon>Bacteria</taxon>
        <taxon>Pseudomonadati</taxon>
        <taxon>Pseudomonadota</taxon>
        <taxon>Gammaproteobacteria</taxon>
        <taxon>Lysobacterales</taxon>
        <taxon>Rhodanobacteraceae</taxon>
        <taxon>Mizugakiibacter</taxon>
    </lineage>
</organism>
<evidence type="ECO:0000256" key="1">
    <source>
        <dbReference type="SAM" id="SignalP"/>
    </source>
</evidence>
<accession>A0A0K8QKR7</accession>